<dbReference type="PANTHER" id="PTHR43420:SF12">
    <property type="entry name" value="N-ACETYLTRANSFERASE DOMAIN-CONTAINING PROTEIN"/>
    <property type="match status" value="1"/>
</dbReference>
<evidence type="ECO:0000256" key="2">
    <source>
        <dbReference type="ARBA" id="ARBA00023315"/>
    </source>
</evidence>
<dbReference type="Pfam" id="PF00583">
    <property type="entry name" value="Acetyltransf_1"/>
    <property type="match status" value="1"/>
</dbReference>
<dbReference type="InterPro" id="IPR016181">
    <property type="entry name" value="Acyl_CoA_acyltransferase"/>
</dbReference>
<dbReference type="AlphaFoldDB" id="A0A368HDY8"/>
<evidence type="ECO:0000256" key="1">
    <source>
        <dbReference type="ARBA" id="ARBA00022679"/>
    </source>
</evidence>
<dbReference type="SUPFAM" id="SSF55729">
    <property type="entry name" value="Acyl-CoA N-acyltransferases (Nat)"/>
    <property type="match status" value="1"/>
</dbReference>
<organism evidence="4 5">
    <name type="scientific">Acidiferrobacter thiooxydans</name>
    <dbReference type="NCBI Taxonomy" id="163359"/>
    <lineage>
        <taxon>Bacteria</taxon>
        <taxon>Pseudomonadati</taxon>
        <taxon>Pseudomonadota</taxon>
        <taxon>Gammaproteobacteria</taxon>
        <taxon>Acidiferrobacterales</taxon>
        <taxon>Acidiferrobacteraceae</taxon>
        <taxon>Acidiferrobacter</taxon>
    </lineage>
</organism>
<dbReference type="InterPro" id="IPR000182">
    <property type="entry name" value="GNAT_dom"/>
</dbReference>
<accession>A0A368HDY8</accession>
<comment type="caution">
    <text evidence="4">The sequence shown here is derived from an EMBL/GenBank/DDBJ whole genome shotgun (WGS) entry which is preliminary data.</text>
</comment>
<dbReference type="PROSITE" id="PS51186">
    <property type="entry name" value="GNAT"/>
    <property type="match status" value="1"/>
</dbReference>
<keyword evidence="5" id="KW-1185">Reference proteome</keyword>
<proteinExistence type="predicted"/>
<dbReference type="Proteomes" id="UP000253250">
    <property type="component" value="Unassembled WGS sequence"/>
</dbReference>
<reference evidence="4 5" key="1">
    <citation type="submission" date="2018-02" db="EMBL/GenBank/DDBJ databases">
        <title>Insights into the biology of acidophilic members of the Acidiferrobacteraceae family derived from comparative genomic analyses.</title>
        <authorList>
            <person name="Issotta F."/>
            <person name="Thyssen C."/>
            <person name="Mena C."/>
            <person name="Moya A."/>
            <person name="Bellenberg S."/>
            <person name="Sproer C."/>
            <person name="Covarrubias P.C."/>
            <person name="Sand W."/>
            <person name="Quatrini R."/>
            <person name="Vera M."/>
        </authorList>
    </citation>
    <scope>NUCLEOTIDE SEQUENCE [LARGE SCALE GENOMIC DNA]</scope>
    <source>
        <strain evidence="5">m-1</strain>
    </source>
</reference>
<keyword evidence="2" id="KW-0012">Acyltransferase</keyword>
<dbReference type="CDD" id="cd04301">
    <property type="entry name" value="NAT_SF"/>
    <property type="match status" value="1"/>
</dbReference>
<evidence type="ECO:0000313" key="4">
    <source>
        <dbReference type="EMBL" id="RCN56588.1"/>
    </source>
</evidence>
<dbReference type="PANTHER" id="PTHR43420">
    <property type="entry name" value="ACETYLTRANSFERASE"/>
    <property type="match status" value="1"/>
</dbReference>
<dbReference type="EMBL" id="PSYR01000002">
    <property type="protein sequence ID" value="RCN56588.1"/>
    <property type="molecule type" value="Genomic_DNA"/>
</dbReference>
<gene>
    <name evidence="4" type="ORF">C4900_12435</name>
</gene>
<evidence type="ECO:0000313" key="5">
    <source>
        <dbReference type="Proteomes" id="UP000253250"/>
    </source>
</evidence>
<evidence type="ECO:0000259" key="3">
    <source>
        <dbReference type="PROSITE" id="PS51186"/>
    </source>
</evidence>
<keyword evidence="1 4" id="KW-0808">Transferase</keyword>
<protein>
    <submittedName>
        <fullName evidence="4">N-acetyltransferase</fullName>
    </submittedName>
</protein>
<sequence length="145" mass="16282">MRRASAADLEELMALEVRCFSGGDGLFNRRQLRYLLTSPRCAWFIAGHFEGAVCVLLAANGRRRWGRLYSLAVDPQYRNRGVARRLLATSFAWLREQGVTIVRAEVKSTNGAARRLYADLGFTEDGVLPDYYGPGDLGIRLCRPL</sequence>
<dbReference type="Gene3D" id="3.40.630.30">
    <property type="match status" value="1"/>
</dbReference>
<dbReference type="OrthoDB" id="27442at2"/>
<feature type="domain" description="N-acetyltransferase" evidence="3">
    <location>
        <begin position="1"/>
        <end position="145"/>
    </location>
</feature>
<dbReference type="GO" id="GO:0016747">
    <property type="term" value="F:acyltransferase activity, transferring groups other than amino-acyl groups"/>
    <property type="evidence" value="ECO:0007669"/>
    <property type="project" value="InterPro"/>
</dbReference>
<dbReference type="InterPro" id="IPR050680">
    <property type="entry name" value="YpeA/RimI_acetyltransf"/>
</dbReference>
<name>A0A368HDY8_9GAMM</name>
<dbReference type="RefSeq" id="WP_083995555.1">
    <property type="nucleotide sequence ID" value="NZ_CP080624.1"/>
</dbReference>